<dbReference type="EMBL" id="SPLM01000109">
    <property type="protein sequence ID" value="TMW59893.1"/>
    <property type="molecule type" value="Genomic_DNA"/>
</dbReference>
<name>A0A8K1FIM1_PYTOL</name>
<feature type="compositionally biased region" description="Basic and acidic residues" evidence="1">
    <location>
        <begin position="47"/>
        <end position="58"/>
    </location>
</feature>
<reference evidence="2" key="1">
    <citation type="submission" date="2019-03" db="EMBL/GenBank/DDBJ databases">
        <title>Long read genome sequence of the mycoparasitic Pythium oligandrum ATCC 38472 isolated from sugarbeet rhizosphere.</title>
        <authorList>
            <person name="Gaulin E."/>
        </authorList>
    </citation>
    <scope>NUCLEOTIDE SEQUENCE</scope>
    <source>
        <strain evidence="2">ATCC 38472_TT</strain>
    </source>
</reference>
<sequence length="394" mass="44178">MEDEDSALLTALLDTLEADDALQSILPHSETDVLPQKRVVSSKRARDKSSSTRQKEEITSLRAEVDDLERLRKRLRQAHGRRLAVSVAQQELASMWKAIADRQRGLRAKAEKENARLHAQIDNQFRDGRDVTAVLCADLSDSFVTLSFKGNTKVAGTRARQEHLYKQTHVAFTDPCFSDGSKTFRDFKIIDDDGMATIIGGREGWTSPFTANELDRALWATLRRDSTWRDGDYVTELEVTDDSVVVTLESIAATQGDVILGKFQSKIVIRRFQESPDAPSVYISCFYAEPMPSDGSAEQLTAYEIMWYRIREISTGEDVTLAPISQLQASRRLCIDCSGSPPSSRKETLEIVTEFALEALRRDAESIQELVEHELVRSSASSPPVYSSELQLIE</sequence>
<evidence type="ECO:0000313" key="2">
    <source>
        <dbReference type="EMBL" id="TMW59893.1"/>
    </source>
</evidence>
<proteinExistence type="predicted"/>
<gene>
    <name evidence="2" type="ORF">Poli38472_004962</name>
</gene>
<protein>
    <submittedName>
        <fullName evidence="2">Uncharacterized protein</fullName>
    </submittedName>
</protein>
<keyword evidence="3" id="KW-1185">Reference proteome</keyword>
<dbReference type="AlphaFoldDB" id="A0A8K1FIM1"/>
<comment type="caution">
    <text evidence="2">The sequence shown here is derived from an EMBL/GenBank/DDBJ whole genome shotgun (WGS) entry which is preliminary data.</text>
</comment>
<feature type="region of interest" description="Disordered" evidence="1">
    <location>
        <begin position="37"/>
        <end position="58"/>
    </location>
</feature>
<evidence type="ECO:0000313" key="3">
    <source>
        <dbReference type="Proteomes" id="UP000794436"/>
    </source>
</evidence>
<accession>A0A8K1FIM1</accession>
<evidence type="ECO:0000256" key="1">
    <source>
        <dbReference type="SAM" id="MobiDB-lite"/>
    </source>
</evidence>
<dbReference type="Proteomes" id="UP000794436">
    <property type="component" value="Unassembled WGS sequence"/>
</dbReference>
<organism evidence="2 3">
    <name type="scientific">Pythium oligandrum</name>
    <name type="common">Mycoparasitic fungus</name>
    <dbReference type="NCBI Taxonomy" id="41045"/>
    <lineage>
        <taxon>Eukaryota</taxon>
        <taxon>Sar</taxon>
        <taxon>Stramenopiles</taxon>
        <taxon>Oomycota</taxon>
        <taxon>Peronosporomycetes</taxon>
        <taxon>Pythiales</taxon>
        <taxon>Pythiaceae</taxon>
        <taxon>Pythium</taxon>
    </lineage>
</organism>